<name>A0A4Y7KH72_PAPSO</name>
<evidence type="ECO:0000313" key="2">
    <source>
        <dbReference type="Proteomes" id="UP000316621"/>
    </source>
</evidence>
<dbReference type="Gramene" id="RZC71408">
    <property type="protein sequence ID" value="RZC71408"/>
    <property type="gene ID" value="C5167_034586"/>
</dbReference>
<dbReference type="EMBL" id="CM010721">
    <property type="protein sequence ID" value="RZC71408.1"/>
    <property type="molecule type" value="Genomic_DNA"/>
</dbReference>
<reference evidence="1 2" key="1">
    <citation type="journal article" date="2018" name="Science">
        <title>The opium poppy genome and morphinan production.</title>
        <authorList>
            <person name="Guo L."/>
            <person name="Winzer T."/>
            <person name="Yang X."/>
            <person name="Li Y."/>
            <person name="Ning Z."/>
            <person name="He Z."/>
            <person name="Teodor R."/>
            <person name="Lu Y."/>
            <person name="Bowser T.A."/>
            <person name="Graham I.A."/>
            <person name="Ye K."/>
        </authorList>
    </citation>
    <scope>NUCLEOTIDE SEQUENCE [LARGE SCALE GENOMIC DNA]</scope>
    <source>
        <strain evidence="2">cv. HN1</strain>
        <tissue evidence="1">Leaves</tissue>
    </source>
</reference>
<proteinExistence type="predicted"/>
<keyword evidence="2" id="KW-1185">Reference proteome</keyword>
<organism evidence="1 2">
    <name type="scientific">Papaver somniferum</name>
    <name type="common">Opium poppy</name>
    <dbReference type="NCBI Taxonomy" id="3469"/>
    <lineage>
        <taxon>Eukaryota</taxon>
        <taxon>Viridiplantae</taxon>
        <taxon>Streptophyta</taxon>
        <taxon>Embryophyta</taxon>
        <taxon>Tracheophyta</taxon>
        <taxon>Spermatophyta</taxon>
        <taxon>Magnoliopsida</taxon>
        <taxon>Ranunculales</taxon>
        <taxon>Papaveraceae</taxon>
        <taxon>Papaveroideae</taxon>
        <taxon>Papaver</taxon>
    </lineage>
</organism>
<dbReference type="Proteomes" id="UP000316621">
    <property type="component" value="Chromosome 7"/>
</dbReference>
<accession>A0A4Y7KH72</accession>
<sequence>MEHVVFLFGDYFDHHVNRDVLSDFEIWFGYQGRSITNHYFLEEQITGTGWTLMTNEWNPIHLVMELLQFHYLTY</sequence>
<evidence type="ECO:0000313" key="1">
    <source>
        <dbReference type="EMBL" id="RZC71408.1"/>
    </source>
</evidence>
<gene>
    <name evidence="1" type="ORF">C5167_034586</name>
</gene>
<protein>
    <submittedName>
        <fullName evidence="1">Uncharacterized protein</fullName>
    </submittedName>
</protein>
<dbReference type="AlphaFoldDB" id="A0A4Y7KH72"/>